<evidence type="ECO:0000256" key="1">
    <source>
        <dbReference type="ARBA" id="ARBA00002313"/>
    </source>
</evidence>
<accession>A0A2P5T2M4</accession>
<proteinExistence type="inferred from homology"/>
<gene>
    <name evidence="16" type="ORF">CRV09_00900</name>
</gene>
<comment type="similarity">
    <text evidence="3 14">Belongs to the ABC-3 integral membrane protein family.</text>
</comment>
<reference evidence="16 17" key="1">
    <citation type="journal article" date="2018" name="Genome Biol. Evol.">
        <title>Cladogenesis and Genomic Streamlining in Extracellular Endosymbionts of Tropical Stink Bugs.</title>
        <authorList>
            <person name="Otero-Bravo A."/>
            <person name="Goffredi S."/>
            <person name="Sabree Z.L."/>
        </authorList>
    </citation>
    <scope>NUCLEOTIDE SEQUENCE [LARGE SCALE GENOMIC DNA]</scope>
    <source>
        <strain evidence="16 17">SoEO</strain>
    </source>
</reference>
<comment type="subcellular location">
    <subcellularLocation>
        <location evidence="2">Cell inner membrane</location>
        <topology evidence="2">Multi-pass membrane protein</topology>
    </subcellularLocation>
    <subcellularLocation>
        <location evidence="14">Cell membrane</location>
        <topology evidence="14">Multi-pass membrane protein</topology>
    </subcellularLocation>
</comment>
<sequence length="260" mass="28263">MIDILLPAWLGGILLVLAAGPLGCFIIWHKLSCFGDTLAHASLLGVALGLLLNINPNYTLIFIGLLITLSLIIIENNSKLSVDTFLSIIAHSALSLGLVIVSLISNIRVNLMGYLFGDLLSITFNDLWIITIFMILVLTILIWQWRPLLLISINTEIAKVNGINIKYTRLILMFIIAVLIGVSIKFVGALIITSLLIIPAATARYFAKSPEQMAIIAIVIGIIAVTTGLILSAFYDTPAAPSIVLCLSCLFIISLFYARN</sequence>
<keyword evidence="12 15" id="KW-0472">Membrane</keyword>
<dbReference type="InterPro" id="IPR001626">
    <property type="entry name" value="ABC_TroCD"/>
</dbReference>
<keyword evidence="7 14" id="KW-0812">Transmembrane</keyword>
<evidence type="ECO:0000256" key="3">
    <source>
        <dbReference type="ARBA" id="ARBA00008034"/>
    </source>
</evidence>
<keyword evidence="5" id="KW-1003">Cell membrane</keyword>
<evidence type="ECO:0000256" key="15">
    <source>
        <dbReference type="SAM" id="Phobius"/>
    </source>
</evidence>
<evidence type="ECO:0000256" key="14">
    <source>
        <dbReference type="RuleBase" id="RU003943"/>
    </source>
</evidence>
<evidence type="ECO:0000256" key="11">
    <source>
        <dbReference type="ARBA" id="ARBA00023065"/>
    </source>
</evidence>
<dbReference type="RefSeq" id="WP_136132280.1">
    <property type="nucleotide sequence ID" value="NZ_PDKR01000001.1"/>
</dbReference>
<keyword evidence="9" id="KW-0864">Zinc transport</keyword>
<dbReference type="NCBIfam" id="NF007089">
    <property type="entry name" value="PRK09543.1"/>
    <property type="match status" value="1"/>
</dbReference>
<evidence type="ECO:0000256" key="9">
    <source>
        <dbReference type="ARBA" id="ARBA00022906"/>
    </source>
</evidence>
<dbReference type="FunFam" id="1.10.3470.10:FF:000002">
    <property type="entry name" value="Zinc ABC transporter permease subunit ZnuB"/>
    <property type="match status" value="1"/>
</dbReference>
<evidence type="ECO:0000256" key="2">
    <source>
        <dbReference type="ARBA" id="ARBA00004429"/>
    </source>
</evidence>
<keyword evidence="10 15" id="KW-1133">Transmembrane helix</keyword>
<keyword evidence="8" id="KW-0862">Zinc</keyword>
<evidence type="ECO:0000313" key="17">
    <source>
        <dbReference type="Proteomes" id="UP000295937"/>
    </source>
</evidence>
<dbReference type="Gene3D" id="1.10.3470.10">
    <property type="entry name" value="ABC transporter involved in vitamin B12 uptake, BtuC"/>
    <property type="match status" value="1"/>
</dbReference>
<dbReference type="Pfam" id="PF00950">
    <property type="entry name" value="ABC-3"/>
    <property type="match status" value="1"/>
</dbReference>
<protein>
    <recommendedName>
        <fullName evidence="13">High-affinity zinc uptake system membrane protein ZnuB</fullName>
    </recommendedName>
</protein>
<comment type="function">
    <text evidence="1">Involved in the high-affinity zinc uptake transport system.</text>
</comment>
<dbReference type="GO" id="GO:0043190">
    <property type="term" value="C:ATP-binding cassette (ABC) transporter complex"/>
    <property type="evidence" value="ECO:0007669"/>
    <property type="project" value="InterPro"/>
</dbReference>
<dbReference type="OrthoDB" id="9783937at2"/>
<dbReference type="AlphaFoldDB" id="A0A2P5T2M4"/>
<evidence type="ECO:0000256" key="5">
    <source>
        <dbReference type="ARBA" id="ARBA00022475"/>
    </source>
</evidence>
<dbReference type="EMBL" id="PDKR01000001">
    <property type="protein sequence ID" value="PPI88854.1"/>
    <property type="molecule type" value="Genomic_DNA"/>
</dbReference>
<feature type="transmembrane region" description="Helical" evidence="15">
    <location>
        <begin position="214"/>
        <end position="234"/>
    </location>
</feature>
<evidence type="ECO:0000256" key="8">
    <source>
        <dbReference type="ARBA" id="ARBA00022833"/>
    </source>
</evidence>
<dbReference type="PANTHER" id="PTHR30477:SF23">
    <property type="entry name" value="HIGH-AFFINITY ZINC UPTAKE SYSTEM MEMBRANE PROTEIN ZNUB"/>
    <property type="match status" value="1"/>
</dbReference>
<dbReference type="Proteomes" id="UP000295937">
    <property type="component" value="Unassembled WGS sequence"/>
</dbReference>
<feature type="transmembrane region" description="Helical" evidence="15">
    <location>
        <begin position="240"/>
        <end position="258"/>
    </location>
</feature>
<dbReference type="GO" id="GO:0055085">
    <property type="term" value="P:transmembrane transport"/>
    <property type="evidence" value="ECO:0007669"/>
    <property type="project" value="InterPro"/>
</dbReference>
<dbReference type="PANTHER" id="PTHR30477">
    <property type="entry name" value="ABC-TRANSPORTER METAL-BINDING PROTEIN"/>
    <property type="match status" value="1"/>
</dbReference>
<dbReference type="GO" id="GO:0010043">
    <property type="term" value="P:response to zinc ion"/>
    <property type="evidence" value="ECO:0007669"/>
    <property type="project" value="TreeGrafter"/>
</dbReference>
<feature type="transmembrane region" description="Helical" evidence="15">
    <location>
        <begin position="167"/>
        <end position="184"/>
    </location>
</feature>
<evidence type="ECO:0000256" key="4">
    <source>
        <dbReference type="ARBA" id="ARBA00022448"/>
    </source>
</evidence>
<dbReference type="CDD" id="cd06550">
    <property type="entry name" value="TM_ABC_iron-siderophores_like"/>
    <property type="match status" value="1"/>
</dbReference>
<keyword evidence="4 14" id="KW-0813">Transport</keyword>
<evidence type="ECO:0000256" key="12">
    <source>
        <dbReference type="ARBA" id="ARBA00023136"/>
    </source>
</evidence>
<name>A0A2P5T2M4_9GAMM</name>
<evidence type="ECO:0000313" key="16">
    <source>
        <dbReference type="EMBL" id="PPI88854.1"/>
    </source>
</evidence>
<keyword evidence="11" id="KW-0406">Ion transport</keyword>
<feature type="transmembrane region" description="Helical" evidence="15">
    <location>
        <begin position="58"/>
        <end position="74"/>
    </location>
</feature>
<keyword evidence="6" id="KW-0997">Cell inner membrane</keyword>
<evidence type="ECO:0000256" key="7">
    <source>
        <dbReference type="ARBA" id="ARBA00022692"/>
    </source>
</evidence>
<dbReference type="SUPFAM" id="SSF81345">
    <property type="entry name" value="ABC transporter involved in vitamin B12 uptake, BtuC"/>
    <property type="match status" value="1"/>
</dbReference>
<dbReference type="GO" id="GO:0006829">
    <property type="term" value="P:zinc ion transport"/>
    <property type="evidence" value="ECO:0007669"/>
    <property type="project" value="UniProtKB-KW"/>
</dbReference>
<dbReference type="InterPro" id="IPR037294">
    <property type="entry name" value="ABC_BtuC-like"/>
</dbReference>
<organism evidence="16 17">
    <name type="scientific">Candidatus Pantoea edessiphila</name>
    <dbReference type="NCBI Taxonomy" id="2044610"/>
    <lineage>
        <taxon>Bacteria</taxon>
        <taxon>Pseudomonadati</taxon>
        <taxon>Pseudomonadota</taxon>
        <taxon>Gammaproteobacteria</taxon>
        <taxon>Enterobacterales</taxon>
        <taxon>Erwiniaceae</taxon>
        <taxon>Pantoea</taxon>
    </lineage>
</organism>
<feature type="transmembrane region" description="Helical" evidence="15">
    <location>
        <begin position="127"/>
        <end position="146"/>
    </location>
</feature>
<evidence type="ECO:0000256" key="10">
    <source>
        <dbReference type="ARBA" id="ARBA00022989"/>
    </source>
</evidence>
<evidence type="ECO:0000256" key="6">
    <source>
        <dbReference type="ARBA" id="ARBA00022519"/>
    </source>
</evidence>
<feature type="transmembrane region" description="Helical" evidence="15">
    <location>
        <begin position="86"/>
        <end position="107"/>
    </location>
</feature>
<feature type="transmembrane region" description="Helical" evidence="15">
    <location>
        <begin position="6"/>
        <end position="28"/>
    </location>
</feature>
<evidence type="ECO:0000256" key="13">
    <source>
        <dbReference type="ARBA" id="ARBA00040080"/>
    </source>
</evidence>
<comment type="caution">
    <text evidence="16">The sequence shown here is derived from an EMBL/GenBank/DDBJ whole genome shotgun (WGS) entry which is preliminary data.</text>
</comment>